<feature type="transmembrane region" description="Helical" evidence="2">
    <location>
        <begin position="596"/>
        <end position="617"/>
    </location>
</feature>
<dbReference type="EMBL" id="DWZD01000047">
    <property type="protein sequence ID" value="HJA79641.1"/>
    <property type="molecule type" value="Genomic_DNA"/>
</dbReference>
<keyword evidence="2" id="KW-1133">Transmembrane helix</keyword>
<gene>
    <name evidence="4" type="ORF">H9784_08790</name>
</gene>
<feature type="coiled-coil region" evidence="1">
    <location>
        <begin position="1090"/>
        <end position="1124"/>
    </location>
</feature>
<evidence type="ECO:0000313" key="5">
    <source>
        <dbReference type="Proteomes" id="UP000823821"/>
    </source>
</evidence>
<feature type="coiled-coil region" evidence="1">
    <location>
        <begin position="490"/>
        <end position="583"/>
    </location>
</feature>
<feature type="coiled-coil region" evidence="1">
    <location>
        <begin position="707"/>
        <end position="765"/>
    </location>
</feature>
<evidence type="ECO:0000256" key="1">
    <source>
        <dbReference type="SAM" id="Coils"/>
    </source>
</evidence>
<organism evidence="4 5">
    <name type="scientific">Candidatus Desulfovibrio intestinavium</name>
    <dbReference type="NCBI Taxonomy" id="2838534"/>
    <lineage>
        <taxon>Bacteria</taxon>
        <taxon>Pseudomonadati</taxon>
        <taxon>Thermodesulfobacteriota</taxon>
        <taxon>Desulfovibrionia</taxon>
        <taxon>Desulfovibrionales</taxon>
        <taxon>Desulfovibrionaceae</taxon>
        <taxon>Desulfovibrio</taxon>
    </lineage>
</organism>
<accession>A0A9D2HME4</accession>
<feature type="transmembrane region" description="Helical" evidence="2">
    <location>
        <begin position="637"/>
        <end position="655"/>
    </location>
</feature>
<feature type="coiled-coil region" evidence="1">
    <location>
        <begin position="187"/>
        <end position="245"/>
    </location>
</feature>
<dbReference type="Gene3D" id="3.40.50.300">
    <property type="entry name" value="P-loop containing nucleotide triphosphate hydrolases"/>
    <property type="match status" value="2"/>
</dbReference>
<proteinExistence type="predicted"/>
<feature type="coiled-coil region" evidence="1">
    <location>
        <begin position="280"/>
        <end position="361"/>
    </location>
</feature>
<dbReference type="InterPro" id="IPR027417">
    <property type="entry name" value="P-loop_NTPase"/>
</dbReference>
<dbReference type="PANTHER" id="PTHR41259">
    <property type="entry name" value="DOUBLE-STRAND BREAK REPAIR RAD50 ATPASE, PUTATIVE-RELATED"/>
    <property type="match status" value="1"/>
</dbReference>
<feature type="coiled-coil region" evidence="1">
    <location>
        <begin position="862"/>
        <end position="903"/>
    </location>
</feature>
<sequence length="1320" mass="147592">MYIQSFHIDGFGIFADVQVDNLPPGLTVFLGENEAGKSTCLEFLRTMLVGYPGNRKTEARSIPPLLRGGRPGGSLHLVSEEQGEIHLTRRPGQDGGVLTLSNGAGETLESTVLQQLLFGINRDVYRNVFGFSLNELQNFESLSGDGVRNALYGASFGAGLRSPVEALKELDKRKDALFRPGASKPRLNEELGELEKLRGEISTVREESAGYDQLAGSLNDKKEDLAALRQRRERLDDERRRLERRLNVWQQWDEWRKCGLRLESYPVLSAAFPEDGPARLARAQEARETCERQMAAQQEKMDRLRERRAALTEQPALLEALPRLKTLAERKSGYRQAQLALPRLRAEKERADADLARELERLGPDWNCERIRQTDRGIFADKDLERQARELNAADSSHQAAVDGLARLNRDVEMCGRDIASAAAALELLPDPVAALNEADRDRLRQTLVLLEEGRQRLPARERALQQARHGFERAQERLRLAADDPRAALDNLLAKREEALNLAREVQESINNTAEAVRAVQQAEEQAELLRTRLEQLREEQRGSNSPTREALDNRAAALRSLRALSSSLDTEQERLKELSDRLSADKEPAAVKNLALLVIGGLFVLLGLIILVGQWKFGLEYFAITGNLHLPTTLWSGYLVLVCGALALCGGLPRRSGPEAKRYRQERLQLESRRETCALHVAELGDKARKLCQEAGVDSMDPETLEAVEVMLERKREQCVNQERNHKDAEDLQREIAATRTRIAELQSRAHEMQAVVQRIRRRWQDFMSMLRVANVPAPESAESFFARAESARAAWDGVENAQADLAGLHADLAQYEATLRGFEPVREALHEPGDLPALLEAARQVLESCREADAAREQRIKAAATLQHHKDELERLQSRQHEASTALEQAQTRLESARRDWGQCLAGLGLGEDLDPETVRKALQCMDTCLALDVACQRLAAELAQNEQEMAGLRQPLESLLAELSRTLPRNEDGSIHWLAALDEALEAAEQAAEINAEARRLDSLLTEQDTELRAASAALEEARHAEATLLHMAEAADADEFLRLADILAQSRETQRLRDSLQESLRVAAGTQPFAEFLASFEEQDQATQESRCAALTAELREIQEQEERLADEVGSLTARVNGLVGTDTLAGLRQQEALRLESMRRLGLQWSACALARELLMRAKNTFERERQPQVIRLASTIFASITGGSWRGISASLDDTSLQILPHYGEALSPEALSRGTQEQAYLALRLAYIQNHAERGTPLPVIMDDVLVNFDPQRAARAARTFIELSEGRHGRPHQLLYFTCHPHMAALLREAQPHCAVFRVENGSIVRQ</sequence>
<dbReference type="Pfam" id="PF13514">
    <property type="entry name" value="AAA_27"/>
    <property type="match status" value="1"/>
</dbReference>
<dbReference type="SUPFAM" id="SSF52540">
    <property type="entry name" value="P-loop containing nucleoside triphosphate hydrolases"/>
    <property type="match status" value="1"/>
</dbReference>
<reference evidence="4" key="1">
    <citation type="journal article" date="2021" name="PeerJ">
        <title>Extensive microbial diversity within the chicken gut microbiome revealed by metagenomics and culture.</title>
        <authorList>
            <person name="Gilroy R."/>
            <person name="Ravi A."/>
            <person name="Getino M."/>
            <person name="Pursley I."/>
            <person name="Horton D.L."/>
            <person name="Alikhan N.F."/>
            <person name="Baker D."/>
            <person name="Gharbi K."/>
            <person name="Hall N."/>
            <person name="Watson M."/>
            <person name="Adriaenssens E.M."/>
            <person name="Foster-Nyarko E."/>
            <person name="Jarju S."/>
            <person name="Secka A."/>
            <person name="Antonio M."/>
            <person name="Oren A."/>
            <person name="Chaudhuri R.R."/>
            <person name="La Ragione R."/>
            <person name="Hildebrand F."/>
            <person name="Pallen M.J."/>
        </authorList>
    </citation>
    <scope>NUCLEOTIDE SEQUENCE</scope>
    <source>
        <strain evidence="4">5032</strain>
    </source>
</reference>
<dbReference type="PANTHER" id="PTHR41259:SF1">
    <property type="entry name" value="DOUBLE-STRAND BREAK REPAIR RAD50 ATPASE, PUTATIVE-RELATED"/>
    <property type="match status" value="1"/>
</dbReference>
<keyword evidence="2" id="KW-0472">Membrane</keyword>
<evidence type="ECO:0000313" key="4">
    <source>
        <dbReference type="EMBL" id="HJA79641.1"/>
    </source>
</evidence>
<dbReference type="InterPro" id="IPR038734">
    <property type="entry name" value="YhaN_AAA"/>
</dbReference>
<evidence type="ECO:0000259" key="3">
    <source>
        <dbReference type="Pfam" id="PF13514"/>
    </source>
</evidence>
<dbReference type="Proteomes" id="UP000823821">
    <property type="component" value="Unassembled WGS sequence"/>
</dbReference>
<evidence type="ECO:0000256" key="2">
    <source>
        <dbReference type="SAM" id="Phobius"/>
    </source>
</evidence>
<feature type="domain" description="YhaN AAA" evidence="3">
    <location>
        <begin position="1"/>
        <end position="202"/>
    </location>
</feature>
<keyword evidence="1" id="KW-0175">Coiled coil</keyword>
<comment type="caution">
    <text evidence="4">The sequence shown here is derived from an EMBL/GenBank/DDBJ whole genome shotgun (WGS) entry which is preliminary data.</text>
</comment>
<feature type="coiled-coil region" evidence="1">
    <location>
        <begin position="985"/>
        <end position="1029"/>
    </location>
</feature>
<reference evidence="4" key="2">
    <citation type="submission" date="2021-04" db="EMBL/GenBank/DDBJ databases">
        <authorList>
            <person name="Gilroy R."/>
        </authorList>
    </citation>
    <scope>NUCLEOTIDE SEQUENCE</scope>
    <source>
        <strain evidence="4">5032</strain>
    </source>
</reference>
<protein>
    <submittedName>
        <fullName evidence="4">AAA family ATPase</fullName>
    </submittedName>
</protein>
<name>A0A9D2HME4_9BACT</name>
<keyword evidence="2" id="KW-0812">Transmembrane</keyword>